<evidence type="ECO:0000313" key="5">
    <source>
        <dbReference type="EMBL" id="KAL2843334.1"/>
    </source>
</evidence>
<feature type="domain" description="LysM" evidence="4">
    <location>
        <begin position="178"/>
        <end position="224"/>
    </location>
</feature>
<evidence type="ECO:0000259" key="4">
    <source>
        <dbReference type="PROSITE" id="PS51782"/>
    </source>
</evidence>
<dbReference type="InterPro" id="IPR052210">
    <property type="entry name" value="LysM1-like"/>
</dbReference>
<accession>A0ABR4JTJ9</accession>
<name>A0ABR4JTJ9_9EURO</name>
<evidence type="ECO:0000256" key="1">
    <source>
        <dbReference type="ARBA" id="ARBA00022669"/>
    </source>
</evidence>
<dbReference type="PROSITE" id="PS51782">
    <property type="entry name" value="LYSM"/>
    <property type="match status" value="2"/>
</dbReference>
<dbReference type="PANTHER" id="PTHR34997:SF16">
    <property type="entry name" value="LYSM DOMAIN-CONTAINING PROTEIN"/>
    <property type="match status" value="1"/>
</dbReference>
<evidence type="ECO:0000313" key="6">
    <source>
        <dbReference type="Proteomes" id="UP001610446"/>
    </source>
</evidence>
<evidence type="ECO:0000256" key="3">
    <source>
        <dbReference type="SAM" id="MobiDB-lite"/>
    </source>
</evidence>
<dbReference type="EMBL" id="JBFXLU010000091">
    <property type="protein sequence ID" value="KAL2843334.1"/>
    <property type="molecule type" value="Genomic_DNA"/>
</dbReference>
<dbReference type="PANTHER" id="PTHR34997">
    <property type="entry name" value="AM15"/>
    <property type="match status" value="1"/>
</dbReference>
<dbReference type="InterPro" id="IPR036779">
    <property type="entry name" value="LysM_dom_sf"/>
</dbReference>
<feature type="compositionally biased region" description="Acidic residues" evidence="3">
    <location>
        <begin position="384"/>
        <end position="396"/>
    </location>
</feature>
<proteinExistence type="predicted"/>
<comment type="caution">
    <text evidence="5">The sequence shown here is derived from an EMBL/GenBank/DDBJ whole genome shotgun (WGS) entry which is preliminary data.</text>
</comment>
<reference evidence="5 6" key="1">
    <citation type="submission" date="2024-07" db="EMBL/GenBank/DDBJ databases">
        <title>Section-level genome sequencing and comparative genomics of Aspergillus sections Usti and Cavernicolus.</title>
        <authorList>
            <consortium name="Lawrence Berkeley National Laboratory"/>
            <person name="Nybo J.L."/>
            <person name="Vesth T.C."/>
            <person name="Theobald S."/>
            <person name="Frisvad J.C."/>
            <person name="Larsen T.O."/>
            <person name="Kjaerboelling I."/>
            <person name="Rothschild-Mancinelli K."/>
            <person name="Lyhne E.K."/>
            <person name="Kogle M.E."/>
            <person name="Barry K."/>
            <person name="Clum A."/>
            <person name="Na H."/>
            <person name="Ledsgaard L."/>
            <person name="Lin J."/>
            <person name="Lipzen A."/>
            <person name="Kuo A."/>
            <person name="Riley R."/>
            <person name="Mondo S."/>
            <person name="Labutti K."/>
            <person name="Haridas S."/>
            <person name="Pangalinan J."/>
            <person name="Salamov A.A."/>
            <person name="Simmons B.A."/>
            <person name="Magnuson J.K."/>
            <person name="Chen J."/>
            <person name="Drula E."/>
            <person name="Henrissat B."/>
            <person name="Wiebenga A."/>
            <person name="Lubbers R.J."/>
            <person name="Gomes A.C."/>
            <person name="Makela M.R."/>
            <person name="Stajich J."/>
            <person name="Grigoriev I.V."/>
            <person name="Mortensen U.H."/>
            <person name="De Vries R.P."/>
            <person name="Baker S.E."/>
            <person name="Andersen M.R."/>
        </authorList>
    </citation>
    <scope>NUCLEOTIDE SEQUENCE [LARGE SCALE GENOMIC DNA]</scope>
    <source>
        <strain evidence="5 6">CBS 123904</strain>
    </source>
</reference>
<keyword evidence="2" id="KW-0843">Virulence</keyword>
<evidence type="ECO:0000256" key="2">
    <source>
        <dbReference type="ARBA" id="ARBA00023026"/>
    </source>
</evidence>
<keyword evidence="6" id="KW-1185">Reference proteome</keyword>
<dbReference type="Gene3D" id="3.10.350.10">
    <property type="entry name" value="LysM domain"/>
    <property type="match status" value="2"/>
</dbReference>
<dbReference type="InterPro" id="IPR018392">
    <property type="entry name" value="LysM"/>
</dbReference>
<dbReference type="CDD" id="cd00118">
    <property type="entry name" value="LysM"/>
    <property type="match status" value="2"/>
</dbReference>
<dbReference type="SMART" id="SM00257">
    <property type="entry name" value="LysM"/>
    <property type="match status" value="2"/>
</dbReference>
<feature type="domain" description="LysM" evidence="4">
    <location>
        <begin position="329"/>
        <end position="377"/>
    </location>
</feature>
<dbReference type="Proteomes" id="UP001610446">
    <property type="component" value="Unassembled WGS sequence"/>
</dbReference>
<protein>
    <recommendedName>
        <fullName evidence="4">LysM domain-containing protein</fullName>
    </recommendedName>
</protein>
<gene>
    <name evidence="5" type="ORF">BJY01DRAFT_235722</name>
</gene>
<dbReference type="SUPFAM" id="SSF54106">
    <property type="entry name" value="LysM domain"/>
    <property type="match status" value="1"/>
</dbReference>
<feature type="region of interest" description="Disordered" evidence="3">
    <location>
        <begin position="384"/>
        <end position="411"/>
    </location>
</feature>
<dbReference type="Pfam" id="PF01476">
    <property type="entry name" value="LysM"/>
    <property type="match status" value="2"/>
</dbReference>
<sequence length="448" mass="48251">MTETCKTALSQKILCDSFLASMNVAGVGRYIANRTLYDSVCDKGCGESLGSWLDNASRNCGDQTIGRAKATKVGGHIYANYNLTCLKNPNTDSYCMEYLVIYPLVDSVDEMALTYMCSFCLVTLLTMRQSSIYAAFTEQDQQNLKYVLEKCNMPGPDLHSESLLLPDPTPDPICASGNTYTTKAGDTCDTIAIEHSVASASIIFGNPTIIANCSALPMGKQLCLPFSCAIPYILQAADTGTCSSIEATQMVEDGAVRRYNPWLDAECTDLHVSRDILGRVVCLSPQAGEHNVTGGAATPQHGYNGYVSGVAYPPDDMTVATGTTEWCGRWHTVVEGDSCATLCLANNLSFNLFIAVNPSLPRTGCDASLVVGYAYCVGPHPQWEDSDEEWGNDTDNESPAGLPPSPERSSSCCMYENYDSVLSDIAGIVYTTKRGAATLNSLNETDED</sequence>
<organism evidence="5 6">
    <name type="scientific">Aspergillus pseudoustus</name>
    <dbReference type="NCBI Taxonomy" id="1810923"/>
    <lineage>
        <taxon>Eukaryota</taxon>
        <taxon>Fungi</taxon>
        <taxon>Dikarya</taxon>
        <taxon>Ascomycota</taxon>
        <taxon>Pezizomycotina</taxon>
        <taxon>Eurotiomycetes</taxon>
        <taxon>Eurotiomycetidae</taxon>
        <taxon>Eurotiales</taxon>
        <taxon>Aspergillaceae</taxon>
        <taxon>Aspergillus</taxon>
        <taxon>Aspergillus subgen. Nidulantes</taxon>
    </lineage>
</organism>
<keyword evidence="1" id="KW-0147">Chitin-binding</keyword>